<keyword evidence="4" id="KW-0808">Transferase</keyword>
<keyword evidence="5" id="KW-0902">Two-component regulatory system</keyword>
<proteinExistence type="predicted"/>
<accession>A0A8J3MTI0</accession>
<keyword evidence="3" id="KW-0597">Phosphoprotein</keyword>
<dbReference type="CDD" id="cd00082">
    <property type="entry name" value="HisKA"/>
    <property type="match status" value="1"/>
</dbReference>
<keyword evidence="6" id="KW-0812">Transmembrane</keyword>
<evidence type="ECO:0000313" key="8">
    <source>
        <dbReference type="EMBL" id="GHO47155.1"/>
    </source>
</evidence>
<feature type="transmembrane region" description="Helical" evidence="6">
    <location>
        <begin position="63"/>
        <end position="82"/>
    </location>
</feature>
<dbReference type="Pfam" id="PF02518">
    <property type="entry name" value="HATPase_c"/>
    <property type="match status" value="1"/>
</dbReference>
<evidence type="ECO:0000256" key="6">
    <source>
        <dbReference type="SAM" id="Phobius"/>
    </source>
</evidence>
<name>A0A8J3MTI0_9CHLR</name>
<dbReference type="EC" id="2.7.13.3" evidence="2"/>
<evidence type="ECO:0000256" key="5">
    <source>
        <dbReference type="ARBA" id="ARBA00023012"/>
    </source>
</evidence>
<dbReference type="PANTHER" id="PTHR43547">
    <property type="entry name" value="TWO-COMPONENT HISTIDINE KINASE"/>
    <property type="match status" value="1"/>
</dbReference>
<feature type="domain" description="Histidine kinase" evidence="7">
    <location>
        <begin position="176"/>
        <end position="397"/>
    </location>
</feature>
<dbReference type="PANTHER" id="PTHR43547:SF2">
    <property type="entry name" value="HYBRID SIGNAL TRANSDUCTION HISTIDINE KINASE C"/>
    <property type="match status" value="1"/>
</dbReference>
<dbReference type="InterPro" id="IPR036890">
    <property type="entry name" value="HATPase_C_sf"/>
</dbReference>
<organism evidence="8 9">
    <name type="scientific">Ktedonospora formicarum</name>
    <dbReference type="NCBI Taxonomy" id="2778364"/>
    <lineage>
        <taxon>Bacteria</taxon>
        <taxon>Bacillati</taxon>
        <taxon>Chloroflexota</taxon>
        <taxon>Ktedonobacteria</taxon>
        <taxon>Ktedonobacterales</taxon>
        <taxon>Ktedonobacteraceae</taxon>
        <taxon>Ktedonospora</taxon>
    </lineage>
</organism>
<comment type="caution">
    <text evidence="8">The sequence shown here is derived from an EMBL/GenBank/DDBJ whole genome shotgun (WGS) entry which is preliminary data.</text>
</comment>
<keyword evidence="6" id="KW-1133">Transmembrane helix</keyword>
<dbReference type="InterPro" id="IPR003594">
    <property type="entry name" value="HATPase_dom"/>
</dbReference>
<dbReference type="SUPFAM" id="SSF55874">
    <property type="entry name" value="ATPase domain of HSP90 chaperone/DNA topoisomerase II/histidine kinase"/>
    <property type="match status" value="1"/>
</dbReference>
<dbReference type="PROSITE" id="PS50109">
    <property type="entry name" value="HIS_KIN"/>
    <property type="match status" value="1"/>
</dbReference>
<gene>
    <name evidence="8" type="ORF">KSX_53180</name>
</gene>
<dbReference type="Gene3D" id="3.30.565.10">
    <property type="entry name" value="Histidine kinase-like ATPase, C-terminal domain"/>
    <property type="match status" value="1"/>
</dbReference>
<evidence type="ECO:0000313" key="9">
    <source>
        <dbReference type="Proteomes" id="UP000612362"/>
    </source>
</evidence>
<dbReference type="InterPro" id="IPR004358">
    <property type="entry name" value="Sig_transdc_His_kin-like_C"/>
</dbReference>
<dbReference type="SUPFAM" id="SSF47384">
    <property type="entry name" value="Homodimeric domain of signal transducing histidine kinase"/>
    <property type="match status" value="1"/>
</dbReference>
<dbReference type="SMART" id="SM00387">
    <property type="entry name" value="HATPase_c"/>
    <property type="match status" value="1"/>
</dbReference>
<dbReference type="InterPro" id="IPR005467">
    <property type="entry name" value="His_kinase_dom"/>
</dbReference>
<evidence type="ECO:0000256" key="2">
    <source>
        <dbReference type="ARBA" id="ARBA00012438"/>
    </source>
</evidence>
<dbReference type="PRINTS" id="PR00344">
    <property type="entry name" value="BCTRLSENSOR"/>
</dbReference>
<reference evidence="8" key="1">
    <citation type="submission" date="2020-10" db="EMBL/GenBank/DDBJ databases">
        <title>Taxonomic study of unclassified bacteria belonging to the class Ktedonobacteria.</title>
        <authorList>
            <person name="Yabe S."/>
            <person name="Wang C.M."/>
            <person name="Zheng Y."/>
            <person name="Sakai Y."/>
            <person name="Cavaletti L."/>
            <person name="Monciardini P."/>
            <person name="Donadio S."/>
        </authorList>
    </citation>
    <scope>NUCLEOTIDE SEQUENCE</scope>
    <source>
        <strain evidence="8">SOSP1-1</strain>
    </source>
</reference>
<evidence type="ECO:0000256" key="4">
    <source>
        <dbReference type="ARBA" id="ARBA00022777"/>
    </source>
</evidence>
<dbReference type="AlphaFoldDB" id="A0A8J3MTI0"/>
<dbReference type="InterPro" id="IPR036097">
    <property type="entry name" value="HisK_dim/P_sf"/>
</dbReference>
<feature type="transmembrane region" description="Helical" evidence="6">
    <location>
        <begin position="115"/>
        <end position="135"/>
    </location>
</feature>
<keyword evidence="6" id="KW-0472">Membrane</keyword>
<dbReference type="GO" id="GO:0000155">
    <property type="term" value="F:phosphorelay sensor kinase activity"/>
    <property type="evidence" value="ECO:0007669"/>
    <property type="project" value="InterPro"/>
</dbReference>
<dbReference type="SMART" id="SM00388">
    <property type="entry name" value="HisKA"/>
    <property type="match status" value="1"/>
</dbReference>
<dbReference type="Proteomes" id="UP000612362">
    <property type="component" value="Unassembled WGS sequence"/>
</dbReference>
<evidence type="ECO:0000256" key="3">
    <source>
        <dbReference type="ARBA" id="ARBA00022553"/>
    </source>
</evidence>
<evidence type="ECO:0000256" key="1">
    <source>
        <dbReference type="ARBA" id="ARBA00000085"/>
    </source>
</evidence>
<feature type="transmembrane region" description="Helical" evidence="6">
    <location>
        <begin position="88"/>
        <end position="108"/>
    </location>
</feature>
<dbReference type="Gene3D" id="1.10.287.130">
    <property type="match status" value="1"/>
</dbReference>
<dbReference type="RefSeq" id="WP_220196452.1">
    <property type="nucleotide sequence ID" value="NZ_BNJF01000002.1"/>
</dbReference>
<comment type="catalytic activity">
    <reaction evidence="1">
        <text>ATP + protein L-histidine = ADP + protein N-phospho-L-histidine.</text>
        <dbReference type="EC" id="2.7.13.3"/>
    </reaction>
</comment>
<keyword evidence="9" id="KW-1185">Reference proteome</keyword>
<feature type="transmembrane region" description="Helical" evidence="6">
    <location>
        <begin position="36"/>
        <end position="56"/>
    </location>
</feature>
<evidence type="ECO:0000259" key="7">
    <source>
        <dbReference type="PROSITE" id="PS50109"/>
    </source>
</evidence>
<keyword evidence="4" id="KW-0418">Kinase</keyword>
<dbReference type="EMBL" id="BNJF01000002">
    <property type="protein sequence ID" value="GHO47155.1"/>
    <property type="molecule type" value="Genomic_DNA"/>
</dbReference>
<protein>
    <recommendedName>
        <fullName evidence="2">histidine kinase</fullName>
        <ecNumber evidence="2">2.7.13.3</ecNumber>
    </recommendedName>
</protein>
<dbReference type="Pfam" id="PF00512">
    <property type="entry name" value="HisKA"/>
    <property type="match status" value="1"/>
</dbReference>
<sequence>MFQARPGDASREKLSQSKRRQCQFIAQYQDFRHSYVFGYIVSILLICILIVVELLNKYISPEIPYIVGFPYSLTAILVALVWGAGPALVALVLGMIVVFAFIVPGLLTTNILRDIVILGPFILLLVLTLAIVIRLERSHLNLYCVHKNLDATNQSILQMNQQLEQANALKDYVFTRAAHELRTPLTTILGRTQLISSRLQKTGETPENWAAVRKYIQVVKARANQQRALLESLLYLSRVQLEQVPLNLTPCDLESLCHDVLKEQQTPSEHLVEFSFPETPILIMADKNLLTPALTRLISNAMMYSPHNSVVTIGGYADEKHVVLYIHNDASALSPTQLAYLFEPFYRTSEVENASLPGWGLGLTITKGIIERHRGKVWAESSQDEGVTLFAQFPVMIYK</sequence>
<dbReference type="InterPro" id="IPR003661">
    <property type="entry name" value="HisK_dim/P_dom"/>
</dbReference>